<dbReference type="AlphaFoldDB" id="K3XCB5"/>
<proteinExistence type="predicted"/>
<evidence type="ECO:0000313" key="1">
    <source>
        <dbReference type="EnsemblProtists" id="PYU1_T014864"/>
    </source>
</evidence>
<dbReference type="EMBL" id="ADOS01001563">
    <property type="status" value="NOT_ANNOTATED_CDS"/>
    <property type="molecule type" value="Genomic_DNA"/>
</dbReference>
<protein>
    <submittedName>
        <fullName evidence="1">Uncharacterized protein</fullName>
    </submittedName>
</protein>
<dbReference type="InParanoid" id="K3XCB5"/>
<reference evidence="1" key="3">
    <citation type="submission" date="2015-02" db="UniProtKB">
        <authorList>
            <consortium name="EnsemblProtists"/>
        </authorList>
    </citation>
    <scope>IDENTIFICATION</scope>
    <source>
        <strain evidence="1">DAOM BR144</strain>
    </source>
</reference>
<dbReference type="Proteomes" id="UP000019132">
    <property type="component" value="Unassembled WGS sequence"/>
</dbReference>
<accession>K3XCB5</accession>
<dbReference type="HOGENOM" id="CLU_2404359_0_0_1"/>
<dbReference type="EnsemblProtists" id="PYU1_T014864">
    <property type="protein sequence ID" value="PYU1_T014864"/>
    <property type="gene ID" value="PYU1_G014833"/>
</dbReference>
<name>K3XCB5_GLOUD</name>
<sequence length="93" mass="10750">MSGLRLSISSARAVFRDHRILTKKMKQFFKGLHQRKEPFTFSLYRAVSKALLCSTKKQGAFAHALLVICWNRMCYAKSVGPFDKHIYRGVRTL</sequence>
<reference evidence="2" key="1">
    <citation type="journal article" date="2010" name="Genome Biol.">
        <title>Genome sequence of the necrotrophic plant pathogen Pythium ultimum reveals original pathogenicity mechanisms and effector repertoire.</title>
        <authorList>
            <person name="Levesque C.A."/>
            <person name="Brouwer H."/>
            <person name="Cano L."/>
            <person name="Hamilton J.P."/>
            <person name="Holt C."/>
            <person name="Huitema E."/>
            <person name="Raffaele S."/>
            <person name="Robideau G.P."/>
            <person name="Thines M."/>
            <person name="Win J."/>
            <person name="Zerillo M.M."/>
            <person name="Beakes G.W."/>
            <person name="Boore J.L."/>
            <person name="Busam D."/>
            <person name="Dumas B."/>
            <person name="Ferriera S."/>
            <person name="Fuerstenberg S.I."/>
            <person name="Gachon C.M."/>
            <person name="Gaulin E."/>
            <person name="Govers F."/>
            <person name="Grenville-Briggs L."/>
            <person name="Horner N."/>
            <person name="Hostetler J."/>
            <person name="Jiang R.H."/>
            <person name="Johnson J."/>
            <person name="Krajaejun T."/>
            <person name="Lin H."/>
            <person name="Meijer H.J."/>
            <person name="Moore B."/>
            <person name="Morris P."/>
            <person name="Phuntmart V."/>
            <person name="Puiu D."/>
            <person name="Shetty J."/>
            <person name="Stajich J.E."/>
            <person name="Tripathy S."/>
            <person name="Wawra S."/>
            <person name="van West P."/>
            <person name="Whitty B.R."/>
            <person name="Coutinho P.M."/>
            <person name="Henrissat B."/>
            <person name="Martin F."/>
            <person name="Thomas P.D."/>
            <person name="Tyler B.M."/>
            <person name="De Vries R.P."/>
            <person name="Kamoun S."/>
            <person name="Yandell M."/>
            <person name="Tisserat N."/>
            <person name="Buell C.R."/>
        </authorList>
    </citation>
    <scope>NUCLEOTIDE SEQUENCE</scope>
    <source>
        <strain evidence="2">DAOM:BR144</strain>
    </source>
</reference>
<keyword evidence="2" id="KW-1185">Reference proteome</keyword>
<organism evidence="1 2">
    <name type="scientific">Globisporangium ultimum (strain ATCC 200006 / CBS 805.95 / DAOM BR144)</name>
    <name type="common">Pythium ultimum</name>
    <dbReference type="NCBI Taxonomy" id="431595"/>
    <lineage>
        <taxon>Eukaryota</taxon>
        <taxon>Sar</taxon>
        <taxon>Stramenopiles</taxon>
        <taxon>Oomycota</taxon>
        <taxon>Peronosporomycetes</taxon>
        <taxon>Pythiales</taxon>
        <taxon>Pythiaceae</taxon>
        <taxon>Globisporangium</taxon>
    </lineage>
</organism>
<dbReference type="VEuPathDB" id="FungiDB:PYU1_G014833"/>
<reference evidence="2" key="2">
    <citation type="submission" date="2010-04" db="EMBL/GenBank/DDBJ databases">
        <authorList>
            <person name="Buell R."/>
            <person name="Hamilton J."/>
            <person name="Hostetler J."/>
        </authorList>
    </citation>
    <scope>NUCLEOTIDE SEQUENCE [LARGE SCALE GENOMIC DNA]</scope>
    <source>
        <strain evidence="2">DAOM:BR144</strain>
    </source>
</reference>
<evidence type="ECO:0000313" key="2">
    <source>
        <dbReference type="Proteomes" id="UP000019132"/>
    </source>
</evidence>